<dbReference type="NCBIfam" id="NF003917">
    <property type="entry name" value="PRK05443.1-1"/>
    <property type="match status" value="1"/>
</dbReference>
<dbReference type="Pfam" id="PF13089">
    <property type="entry name" value="PP_kinase_N"/>
    <property type="match status" value="1"/>
</dbReference>
<dbReference type="SUPFAM" id="SSF56024">
    <property type="entry name" value="Phospholipase D/nuclease"/>
    <property type="match status" value="2"/>
</dbReference>
<organism evidence="11 12">
    <name type="scientific">Paludibaculum fermentans</name>
    <dbReference type="NCBI Taxonomy" id="1473598"/>
    <lineage>
        <taxon>Bacteria</taxon>
        <taxon>Pseudomonadati</taxon>
        <taxon>Acidobacteriota</taxon>
        <taxon>Terriglobia</taxon>
        <taxon>Bryobacterales</taxon>
        <taxon>Bryobacteraceae</taxon>
        <taxon>Paludibaculum</taxon>
    </lineage>
</organism>
<reference evidence="11 12" key="1">
    <citation type="submission" date="2020-10" db="EMBL/GenBank/DDBJ databases">
        <title>Complete genome sequence of Paludibaculum fermentans P105T, a facultatively anaerobic acidobacterium capable of dissimilatory Fe(III) reduction.</title>
        <authorList>
            <person name="Dedysh S.N."/>
            <person name="Beletsky A.V."/>
            <person name="Kulichevskaya I.S."/>
            <person name="Mardanov A.V."/>
            <person name="Ravin N.V."/>
        </authorList>
    </citation>
    <scope>NUCLEOTIDE SEQUENCE [LARGE SCALE GENOMIC DNA]</scope>
    <source>
        <strain evidence="11 12">P105</strain>
    </source>
</reference>
<feature type="binding site" evidence="7">
    <location>
        <position position="498"/>
    </location>
    <ligand>
        <name>ATP</name>
        <dbReference type="ChEBI" id="CHEBI:30616"/>
    </ligand>
</feature>
<feature type="binding site" evidence="7">
    <location>
        <position position="405"/>
    </location>
    <ligand>
        <name>Mg(2+)</name>
        <dbReference type="ChEBI" id="CHEBI:18420"/>
    </ligand>
</feature>
<evidence type="ECO:0000256" key="5">
    <source>
        <dbReference type="ARBA" id="ARBA00022840"/>
    </source>
</evidence>
<dbReference type="Proteomes" id="UP000593892">
    <property type="component" value="Chromosome"/>
</dbReference>
<feature type="region of interest" description="Disordered" evidence="9">
    <location>
        <begin position="1"/>
        <end position="30"/>
    </location>
</feature>
<dbReference type="Gene3D" id="3.30.870.10">
    <property type="entry name" value="Endonuclease Chain A"/>
    <property type="match status" value="2"/>
</dbReference>
<dbReference type="SUPFAM" id="SSF143724">
    <property type="entry name" value="PHP14-like"/>
    <property type="match status" value="1"/>
</dbReference>
<keyword evidence="1 7" id="KW-0597">Phosphoprotein</keyword>
<dbReference type="InterPro" id="IPR001736">
    <property type="entry name" value="PLipase_D/transphosphatidylase"/>
</dbReference>
<keyword evidence="7" id="KW-0479">Metal-binding</keyword>
<accession>A0A7S7SJS3</accession>
<dbReference type="InterPro" id="IPR024953">
    <property type="entry name" value="PP_kinase_middle"/>
</dbReference>
<evidence type="ECO:0000256" key="4">
    <source>
        <dbReference type="ARBA" id="ARBA00022777"/>
    </source>
</evidence>
<feature type="domain" description="PLD phosphodiesterase" evidence="10">
    <location>
        <begin position="617"/>
        <end position="647"/>
    </location>
</feature>
<proteinExistence type="inferred from homology"/>
<name>A0A7S7SJS3_PALFE</name>
<dbReference type="InterPro" id="IPR041108">
    <property type="entry name" value="PP_kinase_C_1"/>
</dbReference>
<dbReference type="NCBIfam" id="NF003921">
    <property type="entry name" value="PRK05443.2-2"/>
    <property type="match status" value="1"/>
</dbReference>
<evidence type="ECO:0000313" key="12">
    <source>
        <dbReference type="Proteomes" id="UP000593892"/>
    </source>
</evidence>
<feature type="binding site" evidence="7">
    <location>
        <position position="77"/>
    </location>
    <ligand>
        <name>ATP</name>
        <dbReference type="ChEBI" id="CHEBI:30616"/>
    </ligand>
</feature>
<evidence type="ECO:0000256" key="6">
    <source>
        <dbReference type="ARBA" id="ARBA00022842"/>
    </source>
</evidence>
<dbReference type="GO" id="GO:0006799">
    <property type="term" value="P:polyphosphate biosynthetic process"/>
    <property type="evidence" value="ECO:0007669"/>
    <property type="project" value="UniProtKB-UniRule"/>
</dbReference>
<dbReference type="KEGG" id="pfer:IRI77_30290"/>
<gene>
    <name evidence="11" type="primary">ppk1</name>
    <name evidence="7" type="synonym">ppk</name>
    <name evidence="11" type="ORF">IRI77_30290</name>
</gene>
<dbReference type="SUPFAM" id="SSF140356">
    <property type="entry name" value="PPK N-terminal domain-like"/>
    <property type="match status" value="1"/>
</dbReference>
<comment type="cofactor">
    <cofactor evidence="7">
        <name>Mg(2+)</name>
        <dbReference type="ChEBI" id="CHEBI:18420"/>
    </cofactor>
</comment>
<evidence type="ECO:0000256" key="1">
    <source>
        <dbReference type="ARBA" id="ARBA00022553"/>
    </source>
</evidence>
<keyword evidence="12" id="KW-1185">Reference proteome</keyword>
<dbReference type="AlphaFoldDB" id="A0A7S7SJS3"/>
<dbReference type="NCBIfam" id="NF003918">
    <property type="entry name" value="PRK05443.1-2"/>
    <property type="match status" value="1"/>
</dbReference>
<keyword evidence="5 7" id="KW-0067">ATP-binding</keyword>
<feature type="active site" description="Phosphohistidine intermediate" evidence="7">
    <location>
        <position position="465"/>
    </location>
</feature>
<dbReference type="PANTHER" id="PTHR30218:SF0">
    <property type="entry name" value="POLYPHOSPHATE KINASE"/>
    <property type="match status" value="1"/>
</dbReference>
<evidence type="ECO:0000259" key="10">
    <source>
        <dbReference type="PROSITE" id="PS50035"/>
    </source>
</evidence>
<feature type="binding site" evidence="7">
    <location>
        <position position="435"/>
    </location>
    <ligand>
        <name>Mg(2+)</name>
        <dbReference type="ChEBI" id="CHEBI:18420"/>
    </ligand>
</feature>
<comment type="similarity">
    <text evidence="7 8">Belongs to the polyphosphate kinase 1 (PPK1) family.</text>
</comment>
<dbReference type="Gene3D" id="3.30.1840.10">
    <property type="entry name" value="Polyphosphate kinase middle domain"/>
    <property type="match status" value="1"/>
</dbReference>
<keyword evidence="6 7" id="KW-0460">Magnesium</keyword>
<sequence length="714" mass="80744">MPGNKRKIEKVVPAATSKGSPRKEKPEQAPVDLNAPSLYLNRELSLLAFQSRVLEEARDPSNPLLERVKFLSILGSNLDEFFMVRVAGVANQIESGILDAGPDGMSPARQLEAIRTYCQSLFADAQACRRLLLEELRTHGIHVLEYKELTEHQKDHARRYFDDTIYPVLTPLAFDPGRPFPHISNLSLNLSVLIRDPNGVEHFARVKVPDSLPQLVPLQRGALKRNGKGVSFVWIEQVIQANLGALFPGMEIVESHPFHVTRDAEMAIQELEAEDLLETIEEGVRQRRFGAIVRLQVPKQMPERLLEILKTNLEIDDTDVYKTEGPLSLVRLRHLASLDRPELKDAPFTPAPLKQLAEDEDIFGMVRRGDILLHQPFDSFQPVVDFLRAAARDPQVLAIKMTLYRVGRNAPVVEALLEANENGKQVAVLVELKARFDEESNIEWARALEKEGVHVVYGLVGMKVHCKVAMVVRREGTLMRRYVHLSTGNYNAVTAHLYTDLGLFTCDEDFGADSTDLFNYLTGYSAKSDYRKLLVAPINLRQRLEGLIQREIAHAKAGKDARIIMKMNALVDPRVIRLLYKASQAGVQVDLLCRGICCLRPGVPGVSDNIRVISVVGRFLEHSRILYFRNDGEEEIYIGSADIMPRNINRRVETLFPIQRASLVRQIRDRILSVYLADNVKARRMKPDGTYERIQRKESEKPYSAQAILLKSRC</sequence>
<dbReference type="PROSITE" id="PS50035">
    <property type="entry name" value="PLD"/>
    <property type="match status" value="1"/>
</dbReference>
<evidence type="ECO:0000256" key="7">
    <source>
        <dbReference type="HAMAP-Rule" id="MF_00347"/>
    </source>
</evidence>
<dbReference type="RefSeq" id="WP_194448692.1">
    <property type="nucleotide sequence ID" value="NZ_CP063849.1"/>
</dbReference>
<dbReference type="NCBIfam" id="TIGR03705">
    <property type="entry name" value="poly_P_kin"/>
    <property type="match status" value="1"/>
</dbReference>
<protein>
    <recommendedName>
        <fullName evidence="7 8">Polyphosphate kinase</fullName>
        <ecNumber evidence="7 8">2.7.4.1</ecNumber>
    </recommendedName>
    <alternativeName>
        <fullName evidence="7">ATP-polyphosphate phosphotransferase</fullName>
    </alternativeName>
    <alternativeName>
        <fullName evidence="7">Polyphosphoric acid kinase</fullName>
    </alternativeName>
</protein>
<keyword evidence="3 7" id="KW-0547">Nucleotide-binding</keyword>
<dbReference type="GO" id="GO:0008976">
    <property type="term" value="F:polyphosphate kinase activity"/>
    <property type="evidence" value="ECO:0007669"/>
    <property type="project" value="UniProtKB-UniRule"/>
</dbReference>
<evidence type="ECO:0000256" key="3">
    <source>
        <dbReference type="ARBA" id="ARBA00022741"/>
    </source>
</evidence>
<dbReference type="Pfam" id="PF02503">
    <property type="entry name" value="PP_kinase"/>
    <property type="match status" value="1"/>
</dbReference>
<dbReference type="InterPro" id="IPR025200">
    <property type="entry name" value="PPK_C_dom2"/>
</dbReference>
<dbReference type="GO" id="GO:0009358">
    <property type="term" value="C:polyphosphate kinase complex"/>
    <property type="evidence" value="ECO:0007669"/>
    <property type="project" value="InterPro"/>
</dbReference>
<evidence type="ECO:0000313" key="11">
    <source>
        <dbReference type="EMBL" id="QOY87023.1"/>
    </source>
</evidence>
<comment type="catalytic activity">
    <reaction evidence="7 8">
        <text>[phosphate](n) + ATP = [phosphate](n+1) + ADP</text>
        <dbReference type="Rhea" id="RHEA:19573"/>
        <dbReference type="Rhea" id="RHEA-COMP:9859"/>
        <dbReference type="Rhea" id="RHEA-COMP:14280"/>
        <dbReference type="ChEBI" id="CHEBI:16838"/>
        <dbReference type="ChEBI" id="CHEBI:30616"/>
        <dbReference type="ChEBI" id="CHEBI:456216"/>
        <dbReference type="EC" id="2.7.4.1"/>
    </reaction>
</comment>
<dbReference type="InterPro" id="IPR025198">
    <property type="entry name" value="PPK_N_dom"/>
</dbReference>
<dbReference type="CDD" id="cd09168">
    <property type="entry name" value="PLDc_PaPPK1_C2_like"/>
    <property type="match status" value="1"/>
</dbReference>
<evidence type="ECO:0000256" key="9">
    <source>
        <dbReference type="SAM" id="MobiDB-lite"/>
    </source>
</evidence>
<dbReference type="InterPro" id="IPR036830">
    <property type="entry name" value="PP_kinase_middle_dom_sf"/>
</dbReference>
<dbReference type="EC" id="2.7.4.1" evidence="7 8"/>
<dbReference type="InterPro" id="IPR036832">
    <property type="entry name" value="PPK_N_dom_sf"/>
</dbReference>
<dbReference type="InterPro" id="IPR003414">
    <property type="entry name" value="PP_kinase"/>
</dbReference>
<evidence type="ECO:0000256" key="2">
    <source>
        <dbReference type="ARBA" id="ARBA00022679"/>
    </source>
</evidence>
<dbReference type="GO" id="GO:0005524">
    <property type="term" value="F:ATP binding"/>
    <property type="evidence" value="ECO:0007669"/>
    <property type="project" value="UniProtKB-KW"/>
</dbReference>
<comment type="function">
    <text evidence="7 8">Catalyzes the reversible transfer of the terminal phosphate of ATP to form a long-chain polyphosphate (polyP).</text>
</comment>
<dbReference type="CDD" id="cd09165">
    <property type="entry name" value="PLDc_PaPPK1_C1_like"/>
    <property type="match status" value="1"/>
</dbReference>
<dbReference type="PIRSF" id="PIRSF015589">
    <property type="entry name" value="PP_kinase"/>
    <property type="match status" value="1"/>
</dbReference>
<dbReference type="HAMAP" id="MF_00347">
    <property type="entry name" value="Polyphosphate_kinase"/>
    <property type="match status" value="1"/>
</dbReference>
<comment type="PTM">
    <text evidence="7 8">An intermediate of this reaction is the autophosphorylated ppk in which a phosphate is covalently linked to a histidine residue through a N-P bond.</text>
</comment>
<keyword evidence="4 7" id="KW-0418">Kinase</keyword>
<dbReference type="GO" id="GO:0046872">
    <property type="term" value="F:metal ion binding"/>
    <property type="evidence" value="ECO:0007669"/>
    <property type="project" value="UniProtKB-KW"/>
</dbReference>
<feature type="binding site" evidence="7">
    <location>
        <position position="594"/>
    </location>
    <ligand>
        <name>ATP</name>
        <dbReference type="ChEBI" id="CHEBI:30616"/>
    </ligand>
</feature>
<dbReference type="Gene3D" id="1.20.58.310">
    <property type="entry name" value="Polyphosphate kinase N-terminal domain"/>
    <property type="match status" value="1"/>
</dbReference>
<keyword evidence="2 7" id="KW-0808">Transferase</keyword>
<feature type="binding site" evidence="7">
    <location>
        <position position="622"/>
    </location>
    <ligand>
        <name>ATP</name>
        <dbReference type="ChEBI" id="CHEBI:30616"/>
    </ligand>
</feature>
<dbReference type="Pfam" id="PF17941">
    <property type="entry name" value="PP_kinase_C_1"/>
    <property type="match status" value="1"/>
</dbReference>
<dbReference type="EMBL" id="CP063849">
    <property type="protein sequence ID" value="QOY87023.1"/>
    <property type="molecule type" value="Genomic_DNA"/>
</dbReference>
<dbReference type="PANTHER" id="PTHR30218">
    <property type="entry name" value="POLYPHOSPHATE KINASE"/>
    <property type="match status" value="1"/>
</dbReference>
<evidence type="ECO:0000256" key="8">
    <source>
        <dbReference type="RuleBase" id="RU003800"/>
    </source>
</evidence>
<dbReference type="Pfam" id="PF13090">
    <property type="entry name" value="PP_kinase_C"/>
    <property type="match status" value="1"/>
</dbReference>